<gene>
    <name evidence="1" type="ORF">NPIL_528841</name>
</gene>
<sequence length="72" mass="8421">MVVPWTPEMKHIALDRFKIAGSTSTRLVGDDMGVCHSMAWCVVREKFMQPFYVQRVQCLYADDYQHRLDLAK</sequence>
<keyword evidence="2" id="KW-1185">Reference proteome</keyword>
<comment type="caution">
    <text evidence="1">The sequence shown here is derived from an EMBL/GenBank/DDBJ whole genome shotgun (WGS) entry which is preliminary data.</text>
</comment>
<evidence type="ECO:0000313" key="2">
    <source>
        <dbReference type="Proteomes" id="UP000887013"/>
    </source>
</evidence>
<dbReference type="EMBL" id="BMAW01024386">
    <property type="protein sequence ID" value="GFT87675.1"/>
    <property type="molecule type" value="Genomic_DNA"/>
</dbReference>
<evidence type="ECO:0000313" key="1">
    <source>
        <dbReference type="EMBL" id="GFT87675.1"/>
    </source>
</evidence>
<name>A0A8X6PWI3_NEPPI</name>
<protein>
    <submittedName>
        <fullName evidence="1">Uncharacterized protein</fullName>
    </submittedName>
</protein>
<organism evidence="1 2">
    <name type="scientific">Nephila pilipes</name>
    <name type="common">Giant wood spider</name>
    <name type="synonym">Nephila maculata</name>
    <dbReference type="NCBI Taxonomy" id="299642"/>
    <lineage>
        <taxon>Eukaryota</taxon>
        <taxon>Metazoa</taxon>
        <taxon>Ecdysozoa</taxon>
        <taxon>Arthropoda</taxon>
        <taxon>Chelicerata</taxon>
        <taxon>Arachnida</taxon>
        <taxon>Araneae</taxon>
        <taxon>Araneomorphae</taxon>
        <taxon>Entelegynae</taxon>
        <taxon>Araneoidea</taxon>
        <taxon>Nephilidae</taxon>
        <taxon>Nephila</taxon>
    </lineage>
</organism>
<dbReference type="Proteomes" id="UP000887013">
    <property type="component" value="Unassembled WGS sequence"/>
</dbReference>
<reference evidence="1" key="1">
    <citation type="submission" date="2020-08" db="EMBL/GenBank/DDBJ databases">
        <title>Multicomponent nature underlies the extraordinary mechanical properties of spider dragline silk.</title>
        <authorList>
            <person name="Kono N."/>
            <person name="Nakamura H."/>
            <person name="Mori M."/>
            <person name="Yoshida Y."/>
            <person name="Ohtoshi R."/>
            <person name="Malay A.D."/>
            <person name="Moran D.A.P."/>
            <person name="Tomita M."/>
            <person name="Numata K."/>
            <person name="Arakawa K."/>
        </authorList>
    </citation>
    <scope>NUCLEOTIDE SEQUENCE</scope>
</reference>
<dbReference type="AlphaFoldDB" id="A0A8X6PWI3"/>
<proteinExistence type="predicted"/>
<accession>A0A8X6PWI3</accession>
<dbReference type="OrthoDB" id="9971063at2759"/>